<sequence length="221" mass="25807">MPSNFRIFKNHRNIQSEDFINLSEPPKPKDSPMLGFMRGNLDTVEGAVSGSSYDHPLFHRRRSTNYMDALTTKEKQRNKSRLLERVGDLRREHAIKHSQRRKSLLAGMDFQDTRHDMQTSNVSSDQNSLNSYTLDHHNMGDYIQHDEDSADRADYAPKPKHSLFKKQYRVDADSSGYQEEAPSDSESVHSKRFPAPGRKLSFEYEDFKKDIYNKLNFFEKK</sequence>
<evidence type="ECO:0000256" key="1">
    <source>
        <dbReference type="SAM" id="MobiDB-lite"/>
    </source>
</evidence>
<accession>A0AAV5RU71</accession>
<dbReference type="AlphaFoldDB" id="A0AAV5RU71"/>
<reference evidence="2 3" key="1">
    <citation type="journal article" date="2023" name="Elife">
        <title>Identification of key yeast species and microbe-microbe interactions impacting larval growth of Drosophila in the wild.</title>
        <authorList>
            <person name="Mure A."/>
            <person name="Sugiura Y."/>
            <person name="Maeda R."/>
            <person name="Honda K."/>
            <person name="Sakurai N."/>
            <person name="Takahashi Y."/>
            <person name="Watada M."/>
            <person name="Katoh T."/>
            <person name="Gotoh A."/>
            <person name="Gotoh Y."/>
            <person name="Taniguchi I."/>
            <person name="Nakamura K."/>
            <person name="Hayashi T."/>
            <person name="Katayama T."/>
            <person name="Uemura T."/>
            <person name="Hattori Y."/>
        </authorList>
    </citation>
    <scope>NUCLEOTIDE SEQUENCE [LARGE SCALE GENOMIC DNA]</scope>
    <source>
        <strain evidence="2 3">KH-74</strain>
    </source>
</reference>
<dbReference type="Proteomes" id="UP001377567">
    <property type="component" value="Unassembled WGS sequence"/>
</dbReference>
<organism evidence="2 3">
    <name type="scientific">Maudiozyma humilis</name>
    <name type="common">Sour dough yeast</name>
    <name type="synonym">Kazachstania humilis</name>
    <dbReference type="NCBI Taxonomy" id="51915"/>
    <lineage>
        <taxon>Eukaryota</taxon>
        <taxon>Fungi</taxon>
        <taxon>Dikarya</taxon>
        <taxon>Ascomycota</taxon>
        <taxon>Saccharomycotina</taxon>
        <taxon>Saccharomycetes</taxon>
        <taxon>Saccharomycetales</taxon>
        <taxon>Saccharomycetaceae</taxon>
        <taxon>Maudiozyma</taxon>
    </lineage>
</organism>
<feature type="region of interest" description="Disordered" evidence="1">
    <location>
        <begin position="152"/>
        <end position="195"/>
    </location>
</feature>
<keyword evidence="3" id="KW-1185">Reference proteome</keyword>
<gene>
    <name evidence="2" type="ORF">DAKH74_013890</name>
</gene>
<evidence type="ECO:0000313" key="2">
    <source>
        <dbReference type="EMBL" id="GMM54773.1"/>
    </source>
</evidence>
<evidence type="ECO:0000313" key="3">
    <source>
        <dbReference type="Proteomes" id="UP001377567"/>
    </source>
</evidence>
<name>A0AAV5RU71_MAUHU</name>
<proteinExistence type="predicted"/>
<dbReference type="EMBL" id="BTGD01000003">
    <property type="protein sequence ID" value="GMM54773.1"/>
    <property type="molecule type" value="Genomic_DNA"/>
</dbReference>
<comment type="caution">
    <text evidence="2">The sequence shown here is derived from an EMBL/GenBank/DDBJ whole genome shotgun (WGS) entry which is preliminary data.</text>
</comment>
<feature type="compositionally biased region" description="Basic residues" evidence="1">
    <location>
        <begin position="158"/>
        <end position="167"/>
    </location>
</feature>
<protein>
    <submittedName>
        <fullName evidence="2">Igd1 protein</fullName>
    </submittedName>
</protein>